<dbReference type="Proteomes" id="UP000655751">
    <property type="component" value="Unassembled WGS sequence"/>
</dbReference>
<evidence type="ECO:0000313" key="2">
    <source>
        <dbReference type="Proteomes" id="UP000655751"/>
    </source>
</evidence>
<gene>
    <name evidence="1" type="ORF">IT779_21300</name>
</gene>
<proteinExistence type="predicted"/>
<protein>
    <submittedName>
        <fullName evidence="1">DUF4402 domain-containing protein</fullName>
    </submittedName>
</protein>
<dbReference type="AlphaFoldDB" id="A0A931N4L2"/>
<dbReference type="EMBL" id="JADMLG010000008">
    <property type="protein sequence ID" value="MBH0778822.1"/>
    <property type="molecule type" value="Genomic_DNA"/>
</dbReference>
<sequence>MTAPAPLQAPDSSTLATALARDYAVQIDVAYGTGSAPEWVFVMGLNKVSPTQDITMQDDGDIHSGGRKSQIATAIGENLELAGLRKGERSPAYVPDPGIEQLRKHGSKIGYENIAHVRYWRTDEIDEAKEGYFAVAFVGSADDKEGLYGWTATLTGRGQHKDIVKPLTPIVKTFTLPAGTTSGTWTITVDGQTASALTHTITLAALKTALEGLSTVGTGNATVTGTPGTAYTVTLPGTVLVVSASGSGLTPAGTVVVS</sequence>
<comment type="caution">
    <text evidence="1">The sequence shown here is derived from an EMBL/GenBank/DDBJ whole genome shotgun (WGS) entry which is preliminary data.</text>
</comment>
<name>A0A931N4L2_9NOCA</name>
<organism evidence="1 2">
    <name type="scientific">Nocardia bovistercoris</name>
    <dbReference type="NCBI Taxonomy" id="2785916"/>
    <lineage>
        <taxon>Bacteria</taxon>
        <taxon>Bacillati</taxon>
        <taxon>Actinomycetota</taxon>
        <taxon>Actinomycetes</taxon>
        <taxon>Mycobacteriales</taxon>
        <taxon>Nocardiaceae</taxon>
        <taxon>Nocardia</taxon>
    </lineage>
</organism>
<accession>A0A931N4L2</accession>
<dbReference type="NCBIfam" id="NF047353">
    <property type="entry name" value="tube_lmo2291"/>
    <property type="match status" value="1"/>
</dbReference>
<keyword evidence="2" id="KW-1185">Reference proteome</keyword>
<reference evidence="1" key="1">
    <citation type="submission" date="2020-11" db="EMBL/GenBank/DDBJ databases">
        <title>Nocardia NEAU-351.nov., a novel actinomycete isolated from the cow dung.</title>
        <authorList>
            <person name="Zhang X."/>
        </authorList>
    </citation>
    <scope>NUCLEOTIDE SEQUENCE</scope>
    <source>
        <strain evidence="1">NEAU-351</strain>
    </source>
</reference>
<evidence type="ECO:0000313" key="1">
    <source>
        <dbReference type="EMBL" id="MBH0778822.1"/>
    </source>
</evidence>
<dbReference type="RefSeq" id="WP_196151116.1">
    <property type="nucleotide sequence ID" value="NZ_JADMLG010000008.1"/>
</dbReference>